<protein>
    <submittedName>
        <fullName evidence="7">Sulfur oxidation c-type cytochrome SoxX</fullName>
    </submittedName>
</protein>
<keyword evidence="3 4" id="KW-0408">Iron</keyword>
<dbReference type="SUPFAM" id="SSF46626">
    <property type="entry name" value="Cytochrome c"/>
    <property type="match status" value="1"/>
</dbReference>
<proteinExistence type="predicted"/>
<dbReference type="Pfam" id="PF00034">
    <property type="entry name" value="Cytochrom_C"/>
    <property type="match status" value="1"/>
</dbReference>
<dbReference type="InterPro" id="IPR009056">
    <property type="entry name" value="Cyt_c-like_dom"/>
</dbReference>
<dbReference type="InterPro" id="IPR036909">
    <property type="entry name" value="Cyt_c-like_dom_sf"/>
</dbReference>
<evidence type="ECO:0000256" key="4">
    <source>
        <dbReference type="PROSITE-ProRule" id="PRU00433"/>
    </source>
</evidence>
<evidence type="ECO:0000256" key="1">
    <source>
        <dbReference type="ARBA" id="ARBA00022617"/>
    </source>
</evidence>
<dbReference type="PROSITE" id="PS51007">
    <property type="entry name" value="CYTC"/>
    <property type="match status" value="1"/>
</dbReference>
<evidence type="ECO:0000313" key="8">
    <source>
        <dbReference type="Proteomes" id="UP000052023"/>
    </source>
</evidence>
<organism evidence="7 8">
    <name type="scientific">Bradyrhizobium retamae</name>
    <dbReference type="NCBI Taxonomy" id="1300035"/>
    <lineage>
        <taxon>Bacteria</taxon>
        <taxon>Pseudomonadati</taxon>
        <taxon>Pseudomonadota</taxon>
        <taxon>Alphaproteobacteria</taxon>
        <taxon>Hyphomicrobiales</taxon>
        <taxon>Nitrobacteraceae</taxon>
        <taxon>Bradyrhizobium</taxon>
    </lineage>
</organism>
<name>A0A0R3NK16_9BRAD</name>
<evidence type="ECO:0000313" key="7">
    <source>
        <dbReference type="EMBL" id="KRR30547.1"/>
    </source>
</evidence>
<evidence type="ECO:0000256" key="2">
    <source>
        <dbReference type="ARBA" id="ARBA00022723"/>
    </source>
</evidence>
<keyword evidence="8" id="KW-1185">Reference proteome</keyword>
<evidence type="ECO:0000256" key="3">
    <source>
        <dbReference type="ARBA" id="ARBA00023004"/>
    </source>
</evidence>
<dbReference type="RefSeq" id="WP_057841430.1">
    <property type="nucleotide sequence ID" value="NZ_LLYA01000001.1"/>
</dbReference>
<dbReference type="AlphaFoldDB" id="A0A0R3NK16"/>
<keyword evidence="1 4" id="KW-0349">Heme</keyword>
<dbReference type="GO" id="GO:0046872">
    <property type="term" value="F:metal ion binding"/>
    <property type="evidence" value="ECO:0007669"/>
    <property type="project" value="UniProtKB-KW"/>
</dbReference>
<dbReference type="GO" id="GO:0020037">
    <property type="term" value="F:heme binding"/>
    <property type="evidence" value="ECO:0007669"/>
    <property type="project" value="InterPro"/>
</dbReference>
<comment type="caution">
    <text evidence="7">The sequence shown here is derived from an EMBL/GenBank/DDBJ whole genome shotgun (WGS) entry which is preliminary data.</text>
</comment>
<gene>
    <name evidence="7" type="ORF">CQ13_01785</name>
</gene>
<accession>A0A0R3NK16</accession>
<reference evidence="7 8" key="1">
    <citation type="submission" date="2014-03" db="EMBL/GenBank/DDBJ databases">
        <title>Bradyrhizobium valentinum sp. nov., isolated from effective nodules of Lupinus mariae-josephae, a lupine endemic of basic-lime soils in Eastern Spain.</title>
        <authorList>
            <person name="Duran D."/>
            <person name="Rey L."/>
            <person name="Navarro A."/>
            <person name="Busquets A."/>
            <person name="Imperial J."/>
            <person name="Ruiz-Argueso T."/>
        </authorList>
    </citation>
    <scope>NUCLEOTIDE SEQUENCE [LARGE SCALE GENOMIC DNA]</scope>
    <source>
        <strain evidence="7 8">Ro19</strain>
    </source>
</reference>
<evidence type="ECO:0000259" key="6">
    <source>
        <dbReference type="PROSITE" id="PS51007"/>
    </source>
</evidence>
<dbReference type="GO" id="GO:0009055">
    <property type="term" value="F:electron transfer activity"/>
    <property type="evidence" value="ECO:0007669"/>
    <property type="project" value="InterPro"/>
</dbReference>
<sequence length="109" mass="11742">MPALALLVALASAGTAQAQSAVDEGRKLAFDRSKGNCLTCHVIKGGNLPGTIGPELVDIKSKYPKREDLVAILNDETLRNPLTVMPPFGRNRILTEKEIDAVVDFLQTL</sequence>
<dbReference type="Gene3D" id="1.10.760.10">
    <property type="entry name" value="Cytochrome c-like domain"/>
    <property type="match status" value="1"/>
</dbReference>
<feature type="chain" id="PRO_5006445460" evidence="5">
    <location>
        <begin position="19"/>
        <end position="109"/>
    </location>
</feature>
<dbReference type="InterPro" id="IPR030999">
    <property type="entry name" value="Thiosulf_SoxX"/>
</dbReference>
<keyword evidence="5" id="KW-0732">Signal</keyword>
<feature type="signal peptide" evidence="5">
    <location>
        <begin position="1"/>
        <end position="18"/>
    </location>
</feature>
<dbReference type="NCBIfam" id="TIGR04485">
    <property type="entry name" value="thiosulf_SoxX"/>
    <property type="match status" value="1"/>
</dbReference>
<dbReference type="EMBL" id="LLYA01000001">
    <property type="protein sequence ID" value="KRR30547.1"/>
    <property type="molecule type" value="Genomic_DNA"/>
</dbReference>
<dbReference type="Proteomes" id="UP000052023">
    <property type="component" value="Unassembled WGS sequence"/>
</dbReference>
<feature type="domain" description="Cytochrome c" evidence="6">
    <location>
        <begin position="20"/>
        <end position="109"/>
    </location>
</feature>
<keyword evidence="2 4" id="KW-0479">Metal-binding</keyword>
<evidence type="ECO:0000256" key="5">
    <source>
        <dbReference type="SAM" id="SignalP"/>
    </source>
</evidence>